<dbReference type="PROSITE" id="PS00010">
    <property type="entry name" value="ASX_HYDROXYL"/>
    <property type="match status" value="1"/>
</dbReference>
<keyword evidence="9" id="KW-0677">Repeat</keyword>
<dbReference type="GO" id="GO:0005509">
    <property type="term" value="F:calcium ion binding"/>
    <property type="evidence" value="ECO:0007669"/>
    <property type="project" value="InterPro"/>
</dbReference>
<feature type="region of interest" description="Disordered" evidence="13">
    <location>
        <begin position="117"/>
        <end position="154"/>
    </location>
</feature>
<dbReference type="PROSITE" id="PS01187">
    <property type="entry name" value="EGF_CA"/>
    <property type="match status" value="2"/>
</dbReference>
<dbReference type="SMART" id="SM00181">
    <property type="entry name" value="EGF"/>
    <property type="match status" value="4"/>
</dbReference>
<dbReference type="PROSITE" id="PS00022">
    <property type="entry name" value="EGF_1"/>
    <property type="match status" value="1"/>
</dbReference>
<dbReference type="GO" id="GO:0000956">
    <property type="term" value="P:nuclear-transcribed mRNA catabolic process"/>
    <property type="evidence" value="ECO:0007669"/>
    <property type="project" value="TreeGrafter"/>
</dbReference>
<dbReference type="Gene3D" id="3.90.105.20">
    <property type="match status" value="1"/>
</dbReference>
<evidence type="ECO:0000256" key="10">
    <source>
        <dbReference type="ARBA" id="ARBA00023157"/>
    </source>
</evidence>
<dbReference type="OrthoDB" id="10262308at2759"/>
<name>W6UPR3_ECHGR</name>
<dbReference type="Gene3D" id="2.10.220.10">
    <property type="entry name" value="Hormone Receptor, Insulin-like Growth Factor Receptor 1, Chain A, domain 2"/>
    <property type="match status" value="1"/>
</dbReference>
<dbReference type="InterPro" id="IPR000152">
    <property type="entry name" value="EGF-type_Asp/Asn_hydroxyl_site"/>
</dbReference>
<organism evidence="15 16">
    <name type="scientific">Echinococcus granulosus</name>
    <name type="common">Hydatid tapeworm</name>
    <dbReference type="NCBI Taxonomy" id="6210"/>
    <lineage>
        <taxon>Eukaryota</taxon>
        <taxon>Metazoa</taxon>
        <taxon>Spiralia</taxon>
        <taxon>Lophotrochozoa</taxon>
        <taxon>Platyhelminthes</taxon>
        <taxon>Cestoda</taxon>
        <taxon>Eucestoda</taxon>
        <taxon>Cyclophyllidea</taxon>
        <taxon>Taeniidae</taxon>
        <taxon>Echinococcus</taxon>
        <taxon>Echinococcus granulosus group</taxon>
    </lineage>
</organism>
<dbReference type="InterPro" id="IPR009030">
    <property type="entry name" value="Growth_fac_rcpt_cys_sf"/>
</dbReference>
<dbReference type="CDD" id="cd00054">
    <property type="entry name" value="EGF_CA"/>
    <property type="match status" value="2"/>
</dbReference>
<dbReference type="GO" id="GO:0000027">
    <property type="term" value="P:ribosomal large subunit assembly"/>
    <property type="evidence" value="ECO:0007669"/>
    <property type="project" value="InterPro"/>
</dbReference>
<dbReference type="Gene3D" id="1.25.40.10">
    <property type="entry name" value="Tetratricopeptide repeat domain"/>
    <property type="match status" value="1"/>
</dbReference>
<keyword evidence="11" id="KW-0539">Nucleus</keyword>
<dbReference type="PANTHER" id="PTHR45841">
    <property type="entry name" value="MRNA TURNOVER PROTEIN 4 MRTO4"/>
    <property type="match status" value="1"/>
</dbReference>
<keyword evidence="6" id="KW-0963">Cytoplasm</keyword>
<keyword evidence="8" id="KW-0732">Signal</keyword>
<evidence type="ECO:0000256" key="13">
    <source>
        <dbReference type="SAM" id="MobiDB-lite"/>
    </source>
</evidence>
<dbReference type="Gene3D" id="2.10.25.10">
    <property type="entry name" value="Laminin"/>
    <property type="match status" value="1"/>
</dbReference>
<dbReference type="RefSeq" id="XP_024353967.1">
    <property type="nucleotide sequence ID" value="XM_024491461.1"/>
</dbReference>
<evidence type="ECO:0000256" key="5">
    <source>
        <dbReference type="ARBA" id="ARBA00008889"/>
    </source>
</evidence>
<dbReference type="GO" id="GO:0006364">
    <property type="term" value="P:rRNA processing"/>
    <property type="evidence" value="ECO:0007669"/>
    <property type="project" value="TreeGrafter"/>
</dbReference>
<comment type="function">
    <text evidence="1">Component of the ribosome assembly machinery. Nuclear paralog of the ribosomal protein P0, it binds pre-60S subunits at an early stage of assembly in the nucleolus, and is replaced by P0 in cytoplasmic pre-60S subunits and mature 80S ribosomes.</text>
</comment>
<dbReference type="EMBL" id="APAU02000010">
    <property type="protein sequence ID" value="EUB62771.1"/>
    <property type="molecule type" value="Genomic_DNA"/>
</dbReference>
<dbReference type="InterPro" id="IPR049883">
    <property type="entry name" value="NOTCH1_EGF-like"/>
</dbReference>
<evidence type="ECO:0000256" key="1">
    <source>
        <dbReference type="ARBA" id="ARBA00004046"/>
    </source>
</evidence>
<sequence>MAPLNSELVLDKLSPEELIAKGKREMLCSQISNAVECFQMACQLLAEKNGDLHDDLAIPNLLYGTALLELSRSENNILGESMKERAESMDSTEDSSDDEGDCEKNIKGELKQANVEKGVGVNEVGDAGTSSVEKSTASGETTFSPPEGSEDLGDEDISTLQLAWEVVEVARKLFLRHEDAEHQLRASDCLEKLAEIGQEIGNHQQAVSDLLECLKIRSIHAPNNDRLIAETHFQLAVSYSQVGNVISSDASFVDALRRLEGCKLKLELQLSAVNEEGEGDGSKINQLEMQIREVVGLIGEVSERRKEGSQSIQSVEEPQATHVHKDVPIGDISHLIKKKRRISGENARQVPEKSLSASVNNCDLCRNVFEKYRSAFYDIDPDISLGGGNTDWEEKFIGKYAFSELHAFETMEKTLKALNDREAQFLSEIEGEVEDFWVDYLKTGLSNLDDVIDVFCIEKLKLCCPWNKFGEKCSNCDPCIVENGHCDGNGTRNGTGICLCRIGFSGKSCDKCDNLTHFQSSFENGSISCSTCHPSCAGGCSDATSASCISCAKGFTDIEKDGHRICVDIDECAGDGSLCKVGTFCVNSEGSFSCVKCPKECLACTNPSTCLSCLSGYTLTGTRCVDVDECSLPDVCSGLHQRCVNKPGSYLCVCEEGYRLKQGGFSEAKIRSVEGGEVTSLALGGQVRWQVSLKLSVRSDPLYSCNTMPISKRDKRSMSFCCLHHSPVVSLTKTDKKVGNKSALVNKIQSLVSNYKYIYVITFENPRNARLAEIRQELPSSVLLFGKNKVIAVAFGRDATTQLKPGLHKLKKYVKGQCALLFSNMELDELRQVFNQFRSQDYARAGSVAAQTVTLGAGPVPKFSHTLEPSLRQLGLPVKLVRGIINLEDDYLVCNIGQALTPEQCRILKYFETQTSEFRVNIVARWKAENGSVENLSIRDAENVVTSLYPKVRVTCQTIEAGSHCFIPEPMEV</sequence>
<dbReference type="CDD" id="cd05796">
    <property type="entry name" value="Ribosomal_P0_like"/>
    <property type="match status" value="1"/>
</dbReference>
<dbReference type="SUPFAM" id="SSF48452">
    <property type="entry name" value="TPR-like"/>
    <property type="match status" value="1"/>
</dbReference>
<dbReference type="Pfam" id="PF07645">
    <property type="entry name" value="EGF_CA"/>
    <property type="match status" value="2"/>
</dbReference>
<dbReference type="PANTHER" id="PTHR45841:SF1">
    <property type="entry name" value="MRNA TURNOVER PROTEIN 4 HOMOLOG"/>
    <property type="match status" value="1"/>
</dbReference>
<dbReference type="GO" id="GO:0003723">
    <property type="term" value="F:RNA binding"/>
    <property type="evidence" value="ECO:0007669"/>
    <property type="project" value="TreeGrafter"/>
</dbReference>
<dbReference type="InterPro" id="IPR040637">
    <property type="entry name" value="Ribosomal_uL10-like_insert"/>
</dbReference>
<dbReference type="InterPro" id="IPR001881">
    <property type="entry name" value="EGF-like_Ca-bd_dom"/>
</dbReference>
<dbReference type="Pfam" id="PF00466">
    <property type="entry name" value="Ribosomal_L10"/>
    <property type="match status" value="1"/>
</dbReference>
<dbReference type="SUPFAM" id="SSF57184">
    <property type="entry name" value="Growth factor receptor domain"/>
    <property type="match status" value="1"/>
</dbReference>
<evidence type="ECO:0000256" key="4">
    <source>
        <dbReference type="ARBA" id="ARBA00005897"/>
    </source>
</evidence>
<dbReference type="Pfam" id="PF17777">
    <property type="entry name" value="RL10P_insert"/>
    <property type="match status" value="1"/>
</dbReference>
<gene>
    <name evidence="15" type="ORF">EGR_02212</name>
</gene>
<feature type="compositionally biased region" description="Acidic residues" evidence="13">
    <location>
        <begin position="90"/>
        <end position="101"/>
    </location>
</feature>
<feature type="compositionally biased region" description="Polar residues" evidence="13">
    <location>
        <begin position="128"/>
        <end position="144"/>
    </location>
</feature>
<dbReference type="InterPro" id="IPR000742">
    <property type="entry name" value="EGF"/>
</dbReference>
<dbReference type="GeneID" id="36337927"/>
<evidence type="ECO:0000256" key="11">
    <source>
        <dbReference type="ARBA" id="ARBA00023242"/>
    </source>
</evidence>
<dbReference type="CTD" id="36337927"/>
<dbReference type="PROSITE" id="PS50026">
    <property type="entry name" value="EGF_3"/>
    <property type="match status" value="1"/>
</dbReference>
<dbReference type="InterPro" id="IPR043141">
    <property type="entry name" value="Ribosomal_uL10-like_sf"/>
</dbReference>
<dbReference type="InterPro" id="IPR051742">
    <property type="entry name" value="Ribosome_Assembly_uL10"/>
</dbReference>
<evidence type="ECO:0000256" key="2">
    <source>
        <dbReference type="ARBA" id="ARBA00004496"/>
    </source>
</evidence>
<evidence type="ECO:0000256" key="12">
    <source>
        <dbReference type="PROSITE-ProRule" id="PRU00076"/>
    </source>
</evidence>
<evidence type="ECO:0000256" key="8">
    <source>
        <dbReference type="ARBA" id="ARBA00022729"/>
    </source>
</evidence>
<evidence type="ECO:0000256" key="6">
    <source>
        <dbReference type="ARBA" id="ARBA00022490"/>
    </source>
</evidence>
<dbReference type="InterPro" id="IPR019544">
    <property type="entry name" value="Tetratricopeptide_SHNi-TPR_dom"/>
</dbReference>
<dbReference type="InterPro" id="IPR002049">
    <property type="entry name" value="LE_dom"/>
</dbReference>
<dbReference type="FunFam" id="2.10.25.10:FF:000038">
    <property type="entry name" value="Fibrillin 2"/>
    <property type="match status" value="1"/>
</dbReference>
<proteinExistence type="inferred from homology"/>
<dbReference type="Pfam" id="PF10516">
    <property type="entry name" value="SHNi-TPR"/>
    <property type="match status" value="1"/>
</dbReference>
<keyword evidence="10" id="KW-1015">Disulfide bond</keyword>
<dbReference type="InterPro" id="IPR001790">
    <property type="entry name" value="Ribosomal_uL10"/>
</dbReference>
<dbReference type="InterPro" id="IPR043164">
    <property type="entry name" value="Ribosomal_uL10-like_insert_sf"/>
</dbReference>
<evidence type="ECO:0000256" key="7">
    <source>
        <dbReference type="ARBA" id="ARBA00022536"/>
    </source>
</evidence>
<protein>
    <submittedName>
        <fullName evidence="15">mRNA turnover protein</fullName>
    </submittedName>
</protein>
<dbReference type="GO" id="GO:0030687">
    <property type="term" value="C:preribosome, large subunit precursor"/>
    <property type="evidence" value="ECO:0007669"/>
    <property type="project" value="TreeGrafter"/>
</dbReference>
<comment type="caution">
    <text evidence="15">The sequence shown here is derived from an EMBL/GenBank/DDBJ whole genome shotgun (WGS) entry which is preliminary data.</text>
</comment>
<dbReference type="AlphaFoldDB" id="W6UPR3"/>
<feature type="region of interest" description="Disordered" evidence="13">
    <location>
        <begin position="83"/>
        <end position="103"/>
    </location>
</feature>
<dbReference type="GO" id="GO:0005737">
    <property type="term" value="C:cytoplasm"/>
    <property type="evidence" value="ECO:0007669"/>
    <property type="project" value="UniProtKB-SubCell"/>
</dbReference>
<dbReference type="InterPro" id="IPR006212">
    <property type="entry name" value="Furin_repeat"/>
</dbReference>
<comment type="caution">
    <text evidence="12">Lacks conserved residue(s) required for the propagation of feature annotation.</text>
</comment>
<feature type="domain" description="EGF-like" evidence="14">
    <location>
        <begin position="626"/>
        <end position="664"/>
    </location>
</feature>
<keyword evidence="16" id="KW-1185">Reference proteome</keyword>
<dbReference type="GO" id="GO:0005730">
    <property type="term" value="C:nucleolus"/>
    <property type="evidence" value="ECO:0007669"/>
    <property type="project" value="UniProtKB-SubCell"/>
</dbReference>
<evidence type="ECO:0000259" key="14">
    <source>
        <dbReference type="PROSITE" id="PS50026"/>
    </source>
</evidence>
<dbReference type="SMART" id="SM00179">
    <property type="entry name" value="EGF_CA"/>
    <property type="match status" value="2"/>
</dbReference>
<comment type="similarity">
    <text evidence="5">Belongs to the universal ribosomal protein uL10 family.</text>
</comment>
<keyword evidence="7 12" id="KW-0245">EGF-like domain</keyword>
<comment type="similarity">
    <text evidence="4">Belongs to the CRELD family.</text>
</comment>
<dbReference type="FunFam" id="3.90.105.20:FF:000003">
    <property type="entry name" value="Ribosome assembly factor mrt4"/>
    <property type="match status" value="1"/>
</dbReference>
<evidence type="ECO:0000313" key="15">
    <source>
        <dbReference type="EMBL" id="EUB62771.1"/>
    </source>
</evidence>
<evidence type="ECO:0000313" key="16">
    <source>
        <dbReference type="Proteomes" id="UP000019149"/>
    </source>
</evidence>
<comment type="subcellular location">
    <subcellularLocation>
        <location evidence="2">Cytoplasm</location>
    </subcellularLocation>
    <subcellularLocation>
        <location evidence="3">Nucleus</location>
        <location evidence="3">Nucleolus</location>
    </subcellularLocation>
</comment>
<dbReference type="OMA" id="WEEKFIG"/>
<dbReference type="InterPro" id="IPR011990">
    <property type="entry name" value="TPR-like_helical_dom_sf"/>
</dbReference>
<accession>W6UPR3</accession>
<dbReference type="KEGG" id="egl:EGR_02212"/>
<dbReference type="Gene3D" id="3.30.70.1730">
    <property type="match status" value="1"/>
</dbReference>
<dbReference type="SUPFAM" id="SSF160369">
    <property type="entry name" value="Ribosomal protein L10-like"/>
    <property type="match status" value="1"/>
</dbReference>
<evidence type="ECO:0000256" key="9">
    <source>
        <dbReference type="ARBA" id="ARBA00022737"/>
    </source>
</evidence>
<dbReference type="STRING" id="6210.W6UPR3"/>
<dbReference type="SMART" id="SM00261">
    <property type="entry name" value="FU"/>
    <property type="match status" value="2"/>
</dbReference>
<dbReference type="InterPro" id="IPR033867">
    <property type="entry name" value="Mrt4"/>
</dbReference>
<reference evidence="15 16" key="1">
    <citation type="journal article" date="2013" name="Nat. Genet.">
        <title>The genome of the hydatid tapeworm Echinococcus granulosus.</title>
        <authorList>
            <person name="Zheng H."/>
            <person name="Zhang W."/>
            <person name="Zhang L."/>
            <person name="Zhang Z."/>
            <person name="Li J."/>
            <person name="Lu G."/>
            <person name="Zhu Y."/>
            <person name="Wang Y."/>
            <person name="Huang Y."/>
            <person name="Liu J."/>
            <person name="Kang H."/>
            <person name="Chen J."/>
            <person name="Wang L."/>
            <person name="Chen A."/>
            <person name="Yu S."/>
            <person name="Gao Z."/>
            <person name="Jin L."/>
            <person name="Gu W."/>
            <person name="Wang Z."/>
            <person name="Zhao L."/>
            <person name="Shi B."/>
            <person name="Wen H."/>
            <person name="Lin R."/>
            <person name="Jones M.K."/>
            <person name="Brejova B."/>
            <person name="Vinar T."/>
            <person name="Zhao G."/>
            <person name="McManus D.P."/>
            <person name="Chen Z."/>
            <person name="Zhou Y."/>
            <person name="Wang S."/>
        </authorList>
    </citation>
    <scope>NUCLEOTIDE SEQUENCE [LARGE SCALE GENOMIC DNA]</scope>
</reference>
<dbReference type="CDD" id="cd00055">
    <property type="entry name" value="EGF_Lam"/>
    <property type="match status" value="1"/>
</dbReference>
<dbReference type="InterPro" id="IPR018097">
    <property type="entry name" value="EGF_Ca-bd_CS"/>
</dbReference>
<dbReference type="Proteomes" id="UP000019149">
    <property type="component" value="Unassembled WGS sequence"/>
</dbReference>
<evidence type="ECO:0000256" key="3">
    <source>
        <dbReference type="ARBA" id="ARBA00004604"/>
    </source>
</evidence>